<dbReference type="WBParaSite" id="L893_g23640.t1">
    <property type="protein sequence ID" value="L893_g23640.t1"/>
    <property type="gene ID" value="L893_g23640"/>
</dbReference>
<keyword evidence="3" id="KW-0547">Nucleotide-binding</keyword>
<dbReference type="Proteomes" id="UP000095287">
    <property type="component" value="Unplaced"/>
</dbReference>
<reference evidence="10" key="1">
    <citation type="submission" date="2016-11" db="UniProtKB">
        <authorList>
            <consortium name="WormBaseParasite"/>
        </authorList>
    </citation>
    <scope>IDENTIFICATION</scope>
</reference>
<organism evidence="9 10">
    <name type="scientific">Steinernema glaseri</name>
    <dbReference type="NCBI Taxonomy" id="37863"/>
    <lineage>
        <taxon>Eukaryota</taxon>
        <taxon>Metazoa</taxon>
        <taxon>Ecdysozoa</taxon>
        <taxon>Nematoda</taxon>
        <taxon>Chromadorea</taxon>
        <taxon>Rhabditida</taxon>
        <taxon>Tylenchina</taxon>
        <taxon>Panagrolaimomorpha</taxon>
        <taxon>Strongyloidoidea</taxon>
        <taxon>Steinernematidae</taxon>
        <taxon>Steinernema</taxon>
    </lineage>
</organism>
<accession>A0A1I7Z8F0</accession>
<evidence type="ECO:0000256" key="4">
    <source>
        <dbReference type="ARBA" id="ARBA00022840"/>
    </source>
</evidence>
<dbReference type="PANTHER" id="PTHR11946">
    <property type="entry name" value="VALYL-TRNA SYNTHETASES"/>
    <property type="match status" value="1"/>
</dbReference>
<name>A0A1I7Z8F0_9BILA</name>
<dbReference type="InterPro" id="IPR002303">
    <property type="entry name" value="Valyl-tRNA_ligase"/>
</dbReference>
<dbReference type="InterPro" id="IPR014729">
    <property type="entry name" value="Rossmann-like_a/b/a_fold"/>
</dbReference>
<dbReference type="PANTHER" id="PTHR11946:SF111">
    <property type="entry name" value="VALINE--TRNA LIGASE"/>
    <property type="match status" value="1"/>
</dbReference>
<evidence type="ECO:0000256" key="2">
    <source>
        <dbReference type="ARBA" id="ARBA00022598"/>
    </source>
</evidence>
<keyword evidence="6" id="KW-0030">Aminoacyl-tRNA synthetase</keyword>
<proteinExistence type="predicted"/>
<evidence type="ECO:0000256" key="6">
    <source>
        <dbReference type="ARBA" id="ARBA00023146"/>
    </source>
</evidence>
<dbReference type="GO" id="GO:0004832">
    <property type="term" value="F:valine-tRNA ligase activity"/>
    <property type="evidence" value="ECO:0007669"/>
    <property type="project" value="UniProtKB-EC"/>
</dbReference>
<dbReference type="Gene3D" id="3.40.50.620">
    <property type="entry name" value="HUPs"/>
    <property type="match status" value="1"/>
</dbReference>
<dbReference type="GO" id="GO:0005829">
    <property type="term" value="C:cytosol"/>
    <property type="evidence" value="ECO:0007669"/>
    <property type="project" value="TreeGrafter"/>
</dbReference>
<dbReference type="Pfam" id="PF00133">
    <property type="entry name" value="tRNA-synt_1"/>
    <property type="match status" value="1"/>
</dbReference>
<evidence type="ECO:0000259" key="8">
    <source>
        <dbReference type="Pfam" id="PF00133"/>
    </source>
</evidence>
<keyword evidence="9" id="KW-1185">Reference proteome</keyword>
<evidence type="ECO:0000256" key="1">
    <source>
        <dbReference type="ARBA" id="ARBA00013169"/>
    </source>
</evidence>
<keyword evidence="2" id="KW-0436">Ligase</keyword>
<dbReference type="EC" id="6.1.1.9" evidence="1"/>
<evidence type="ECO:0000256" key="5">
    <source>
        <dbReference type="ARBA" id="ARBA00022917"/>
    </source>
</evidence>
<dbReference type="AlphaFoldDB" id="A0A1I7Z8F0"/>
<sequence length="117" mass="13850">MKGLYAGMDRFDVRQKIIEDLKQVDRYGGDMKYDNAQISVCSRTGDVLEPMPKEQWFLQCDELHANVRKKLDDGTLRLVPSFLEQKLREWLQYDEPWCLSRQLLWGHQIPAYRDQSG</sequence>
<dbReference type="GO" id="GO:0005524">
    <property type="term" value="F:ATP binding"/>
    <property type="evidence" value="ECO:0007669"/>
    <property type="project" value="UniProtKB-KW"/>
</dbReference>
<keyword evidence="5" id="KW-0648">Protein biosynthesis</keyword>
<dbReference type="GO" id="GO:0006438">
    <property type="term" value="P:valyl-tRNA aminoacylation"/>
    <property type="evidence" value="ECO:0007669"/>
    <property type="project" value="InterPro"/>
</dbReference>
<protein>
    <recommendedName>
        <fullName evidence="1">valine--tRNA ligase</fullName>
        <ecNumber evidence="1">6.1.1.9</ecNumber>
    </recommendedName>
    <alternativeName>
        <fullName evidence="7">Valyl-tRNA synthetase</fullName>
    </alternativeName>
</protein>
<dbReference type="SUPFAM" id="SSF52374">
    <property type="entry name" value="Nucleotidylyl transferase"/>
    <property type="match status" value="1"/>
</dbReference>
<evidence type="ECO:0000256" key="3">
    <source>
        <dbReference type="ARBA" id="ARBA00022741"/>
    </source>
</evidence>
<keyword evidence="4" id="KW-0067">ATP-binding</keyword>
<feature type="domain" description="Aminoacyl-tRNA synthetase class Ia" evidence="8">
    <location>
        <begin position="43"/>
        <end position="115"/>
    </location>
</feature>
<evidence type="ECO:0000313" key="9">
    <source>
        <dbReference type="Proteomes" id="UP000095287"/>
    </source>
</evidence>
<evidence type="ECO:0000313" key="10">
    <source>
        <dbReference type="WBParaSite" id="L893_g23640.t1"/>
    </source>
</evidence>
<evidence type="ECO:0000256" key="7">
    <source>
        <dbReference type="ARBA" id="ARBA00029936"/>
    </source>
</evidence>
<dbReference type="InterPro" id="IPR002300">
    <property type="entry name" value="aa-tRNA-synth_Ia"/>
</dbReference>